<sequence>MVSTLQMENLQATSLTSLSTVVEAPRSEMKRPEVMKDLCAQLFRSCYVHVEMRHLTLKDHLTSSVSDISRHNAIENVVTLEETDLD</sequence>
<dbReference type="AlphaFoldDB" id="A0A2A6CIS5"/>
<organism evidence="1 2">
    <name type="scientific">Pristionchus pacificus</name>
    <name type="common">Parasitic nematode worm</name>
    <dbReference type="NCBI Taxonomy" id="54126"/>
    <lineage>
        <taxon>Eukaryota</taxon>
        <taxon>Metazoa</taxon>
        <taxon>Ecdysozoa</taxon>
        <taxon>Nematoda</taxon>
        <taxon>Chromadorea</taxon>
        <taxon>Rhabditida</taxon>
        <taxon>Rhabditina</taxon>
        <taxon>Diplogasteromorpha</taxon>
        <taxon>Diplogasteroidea</taxon>
        <taxon>Neodiplogasteridae</taxon>
        <taxon>Pristionchus</taxon>
    </lineage>
</organism>
<protein>
    <submittedName>
        <fullName evidence="1">Uncharacterized protein</fullName>
    </submittedName>
</protein>
<accession>A0A2A6CIS5</accession>
<keyword evidence="2" id="KW-1185">Reference proteome</keyword>
<reference evidence="1" key="2">
    <citation type="submission" date="2022-06" db="UniProtKB">
        <authorList>
            <consortium name="EnsemblMetazoa"/>
        </authorList>
    </citation>
    <scope>IDENTIFICATION</scope>
    <source>
        <strain evidence="1">PS312</strain>
    </source>
</reference>
<name>A0A2A6CIS5_PRIPA</name>
<accession>A0A8R1Y8H4</accession>
<evidence type="ECO:0000313" key="2">
    <source>
        <dbReference type="Proteomes" id="UP000005239"/>
    </source>
</evidence>
<gene>
    <name evidence="1" type="primary">WBGene00095850</name>
</gene>
<proteinExistence type="predicted"/>
<dbReference type="EnsemblMetazoa" id="PPA06296.1">
    <property type="protein sequence ID" value="PPA06296.1"/>
    <property type="gene ID" value="WBGene00095850"/>
</dbReference>
<reference evidence="2" key="1">
    <citation type="journal article" date="2008" name="Nat. Genet.">
        <title>The Pristionchus pacificus genome provides a unique perspective on nematode lifestyle and parasitism.</title>
        <authorList>
            <person name="Dieterich C."/>
            <person name="Clifton S.W."/>
            <person name="Schuster L.N."/>
            <person name="Chinwalla A."/>
            <person name="Delehaunty K."/>
            <person name="Dinkelacker I."/>
            <person name="Fulton L."/>
            <person name="Fulton R."/>
            <person name="Godfrey J."/>
            <person name="Minx P."/>
            <person name="Mitreva M."/>
            <person name="Roeseler W."/>
            <person name="Tian H."/>
            <person name="Witte H."/>
            <person name="Yang S.P."/>
            <person name="Wilson R.K."/>
            <person name="Sommer R.J."/>
        </authorList>
    </citation>
    <scope>NUCLEOTIDE SEQUENCE [LARGE SCALE GENOMIC DNA]</scope>
    <source>
        <strain evidence="2">PS312</strain>
    </source>
</reference>
<evidence type="ECO:0000313" key="1">
    <source>
        <dbReference type="EnsemblMetazoa" id="PPA06296.1"/>
    </source>
</evidence>
<dbReference type="Proteomes" id="UP000005239">
    <property type="component" value="Unassembled WGS sequence"/>
</dbReference>